<proteinExistence type="predicted"/>
<evidence type="ECO:0000313" key="1">
    <source>
        <dbReference type="EMBL" id="KAG4304884.1"/>
    </source>
</evidence>
<evidence type="ECO:0000313" key="2">
    <source>
        <dbReference type="Proteomes" id="UP000768646"/>
    </source>
</evidence>
<organism evidence="1 2">
    <name type="scientific">Pneumocystis oryctolagi</name>
    <dbReference type="NCBI Taxonomy" id="42067"/>
    <lineage>
        <taxon>Eukaryota</taxon>
        <taxon>Fungi</taxon>
        <taxon>Dikarya</taxon>
        <taxon>Ascomycota</taxon>
        <taxon>Taphrinomycotina</taxon>
        <taxon>Pneumocystomycetes</taxon>
        <taxon>Pneumocystaceae</taxon>
        <taxon>Pneumocystis</taxon>
    </lineage>
</organism>
<comment type="caution">
    <text evidence="1">The sequence shown here is derived from an EMBL/GenBank/DDBJ whole genome shotgun (WGS) entry which is preliminary data.</text>
</comment>
<sequence>MVSSPRSILDTVDIGPLPKPFKNPQFKRNPRRNKTLRQVLMQEAQLRQTQPLSPDIPTYSNIEASPSLFPHTKWCDITGLHGLYTDPKTGLRFHNKEVFSVIKNMTQGK</sequence>
<accession>A0ACB7CAY9</accession>
<dbReference type="EMBL" id="JABTEG010000005">
    <property type="protein sequence ID" value="KAG4304884.1"/>
    <property type="molecule type" value="Genomic_DNA"/>
</dbReference>
<gene>
    <name evidence="1" type="ORF">PORY_001559</name>
</gene>
<keyword evidence="2" id="KW-1185">Reference proteome</keyword>
<name>A0ACB7CAY9_9ASCO</name>
<reference evidence="1 2" key="1">
    <citation type="journal article" date="2021" name="Commun. Biol.">
        <title>Genomic insights into the host specific adaptation of the Pneumocystis genus.</title>
        <authorList>
            <person name="Cisse O.H."/>
            <person name="Ma L."/>
            <person name="Dekker J.P."/>
            <person name="Khil P.P."/>
            <person name="Youn J.-H."/>
            <person name="Brenchley J.M."/>
            <person name="Blair R."/>
            <person name="Pahar B."/>
            <person name="Chabe M."/>
            <person name="Van Rompay K.K.A."/>
            <person name="Keesler R."/>
            <person name="Sukura A."/>
            <person name="Hirsch V."/>
            <person name="Kutty G."/>
            <person name="Liu Y."/>
            <person name="Peng L."/>
            <person name="Chen J."/>
            <person name="Song J."/>
            <person name="Weissenbacher-Lang C."/>
            <person name="Xu J."/>
            <person name="Upham N.S."/>
            <person name="Stajich J.E."/>
            <person name="Cuomo C.A."/>
            <person name="Cushion M.T."/>
            <person name="Kovacs J.A."/>
        </authorList>
    </citation>
    <scope>NUCLEOTIDE SEQUENCE [LARGE SCALE GENOMIC DNA]</scope>
    <source>
        <strain evidence="1 2">RABM</strain>
    </source>
</reference>
<dbReference type="Proteomes" id="UP000768646">
    <property type="component" value="Unassembled WGS sequence"/>
</dbReference>
<protein>
    <submittedName>
        <fullName evidence="1">Uncharacterized protein</fullName>
    </submittedName>
</protein>